<proteinExistence type="predicted"/>
<protein>
    <submittedName>
        <fullName evidence="1">Uncharacterized protein</fullName>
    </submittedName>
</protein>
<accession>A0ACC0JWI1</accession>
<reference evidence="1 2" key="1">
    <citation type="journal article" date="2022" name="Genome Biol. Evol.">
        <title>The Spruce Budworm Genome: Reconstructing the Evolutionary History of Antifreeze Proteins.</title>
        <authorList>
            <person name="Beliveau C."/>
            <person name="Gagne P."/>
            <person name="Picq S."/>
            <person name="Vernygora O."/>
            <person name="Keeling C.I."/>
            <person name="Pinkney K."/>
            <person name="Doucet D."/>
            <person name="Wen F."/>
            <person name="Johnston J.S."/>
            <person name="Maaroufi H."/>
            <person name="Boyle B."/>
            <person name="Laroche J."/>
            <person name="Dewar K."/>
            <person name="Juretic N."/>
            <person name="Blackburn G."/>
            <person name="Nisole A."/>
            <person name="Brunet B."/>
            <person name="Brandao M."/>
            <person name="Lumley L."/>
            <person name="Duan J."/>
            <person name="Quan G."/>
            <person name="Lucarotti C.J."/>
            <person name="Roe A.D."/>
            <person name="Sperling F.A.H."/>
            <person name="Levesque R.C."/>
            <person name="Cusson M."/>
        </authorList>
    </citation>
    <scope>NUCLEOTIDE SEQUENCE [LARGE SCALE GENOMIC DNA]</scope>
    <source>
        <strain evidence="1">Glfc:IPQL:Cfum</strain>
    </source>
</reference>
<gene>
    <name evidence="1" type="ORF">MSG28_007302</name>
</gene>
<keyword evidence="2" id="KW-1185">Reference proteome</keyword>
<feature type="non-terminal residue" evidence="1">
    <location>
        <position position="1"/>
    </location>
</feature>
<sequence>RRLTSTESSASAAESCSSAGEPIKKSAREFIIPIAVEGKGYVTPRQRSLEPEPQARRPRQPKPRRIRSSRAARAESVSSGEEDEEDEGFHLLTAENLFSTLLHRPPGAGRGARGGAARGGGSCLSCVDGCSWVARYTACSDQIFTPHRHRRRQTGHKRHTTIGTNYIYLFIHVFCVRIALAPRLSATRCLVVCDTRCCHLVRIHVRNPVNSKARVGPRRIGAGRSWTSARYSCRSARRARCPASRPRSRAVCSASCWPSCRPPPPESCAARSRCTRPPPPRPAAPSPAPPPKEDAQQPAKEDAPSSPQYSTLPRLARRSRDPSPPREEQPRARGTPERPLLSKYLTPERALSLDDSCSSDSGSLLAELYGPLGPAASPCAP</sequence>
<name>A0ACC0JWI1_CHOFU</name>
<comment type="caution">
    <text evidence="1">The sequence shown here is derived from an EMBL/GenBank/DDBJ whole genome shotgun (WGS) entry which is preliminary data.</text>
</comment>
<evidence type="ECO:0000313" key="1">
    <source>
        <dbReference type="EMBL" id="KAI8428532.1"/>
    </source>
</evidence>
<dbReference type="EMBL" id="CM046112">
    <property type="protein sequence ID" value="KAI8428532.1"/>
    <property type="molecule type" value="Genomic_DNA"/>
</dbReference>
<organism evidence="1 2">
    <name type="scientific">Choristoneura fumiferana</name>
    <name type="common">Spruce budworm moth</name>
    <name type="synonym">Archips fumiferana</name>
    <dbReference type="NCBI Taxonomy" id="7141"/>
    <lineage>
        <taxon>Eukaryota</taxon>
        <taxon>Metazoa</taxon>
        <taxon>Ecdysozoa</taxon>
        <taxon>Arthropoda</taxon>
        <taxon>Hexapoda</taxon>
        <taxon>Insecta</taxon>
        <taxon>Pterygota</taxon>
        <taxon>Neoptera</taxon>
        <taxon>Endopterygota</taxon>
        <taxon>Lepidoptera</taxon>
        <taxon>Glossata</taxon>
        <taxon>Ditrysia</taxon>
        <taxon>Tortricoidea</taxon>
        <taxon>Tortricidae</taxon>
        <taxon>Tortricinae</taxon>
        <taxon>Choristoneura</taxon>
    </lineage>
</organism>
<dbReference type="Proteomes" id="UP001064048">
    <property type="component" value="Chromosome 12"/>
</dbReference>
<evidence type="ECO:0000313" key="2">
    <source>
        <dbReference type="Proteomes" id="UP001064048"/>
    </source>
</evidence>